<evidence type="ECO:0000313" key="2">
    <source>
        <dbReference type="Proteomes" id="UP000204391"/>
    </source>
</evidence>
<evidence type="ECO:0000313" key="1">
    <source>
        <dbReference type="EMBL" id="ASN04248.1"/>
    </source>
</evidence>
<dbReference type="KEGG" id="vne:CFK40_04110"/>
<sequence length="63" mass="7394">MRGIVSKWRVRKNKTPMASYQAIIKSGARIASGKAINMDFDERKKLLFKYAEVSEYNKLRNER</sequence>
<gene>
    <name evidence="1" type="ORF">CFK40_04110</name>
</gene>
<reference evidence="1 2" key="1">
    <citation type="journal article" date="2003" name="Int. J. Syst. Evol. Microbiol.">
        <title>Virgibacillus carmonensis sp. nov., Virgibacillus necropolis sp. nov. and Virgibacillus picturae sp. nov., three novel species isolated from deteriorated mural paintings, transfer of the species of the genus salibacillus to Virgibacillus, as Virgibacillus marismortui comb. nov. and Virgibacillus salexigens comb. nov., and emended description of the genus Virgibacillus.</title>
        <authorList>
            <person name="Heyrman J."/>
            <person name="Logan N.A."/>
            <person name="Busse H.J."/>
            <person name="Balcaen A."/>
            <person name="Lebbe L."/>
            <person name="Rodriguez-Diaz M."/>
            <person name="Swings J."/>
            <person name="De Vos P."/>
        </authorList>
    </citation>
    <scope>NUCLEOTIDE SEQUENCE [LARGE SCALE GENOMIC DNA]</scope>
    <source>
        <strain evidence="1 2">LMG 19488</strain>
    </source>
</reference>
<dbReference type="RefSeq" id="WP_089530842.1">
    <property type="nucleotide sequence ID" value="NZ_CP022437.1"/>
</dbReference>
<name>A0A221M9C1_9BACI</name>
<accession>A0A221M9C1</accession>
<proteinExistence type="predicted"/>
<dbReference type="Proteomes" id="UP000204391">
    <property type="component" value="Chromosome"/>
</dbReference>
<dbReference type="AlphaFoldDB" id="A0A221M9C1"/>
<keyword evidence="2" id="KW-1185">Reference proteome</keyword>
<dbReference type="EMBL" id="CP022437">
    <property type="protein sequence ID" value="ASN04248.1"/>
    <property type="molecule type" value="Genomic_DNA"/>
</dbReference>
<organism evidence="1 2">
    <name type="scientific">Virgibacillus necropolis</name>
    <dbReference type="NCBI Taxonomy" id="163877"/>
    <lineage>
        <taxon>Bacteria</taxon>
        <taxon>Bacillati</taxon>
        <taxon>Bacillota</taxon>
        <taxon>Bacilli</taxon>
        <taxon>Bacillales</taxon>
        <taxon>Bacillaceae</taxon>
        <taxon>Virgibacillus</taxon>
    </lineage>
</organism>
<protein>
    <submittedName>
        <fullName evidence="1">Uncharacterized protein</fullName>
    </submittedName>
</protein>